<accession>A0ABW2Y3F9</accession>
<gene>
    <name evidence="1" type="ORF">ACFQY8_03365</name>
</gene>
<dbReference type="RefSeq" id="WP_377938504.1">
    <property type="nucleotide sequence ID" value="NZ_JBHTHQ010000020.1"/>
</dbReference>
<reference evidence="2" key="1">
    <citation type="journal article" date="2019" name="Int. J. Syst. Evol. Microbiol.">
        <title>The Global Catalogue of Microorganisms (GCM) 10K type strain sequencing project: providing services to taxonomists for standard genome sequencing and annotation.</title>
        <authorList>
            <consortium name="The Broad Institute Genomics Platform"/>
            <consortium name="The Broad Institute Genome Sequencing Center for Infectious Disease"/>
            <person name="Wu L."/>
            <person name="Ma J."/>
        </authorList>
    </citation>
    <scope>NUCLEOTIDE SEQUENCE [LARGE SCALE GENOMIC DNA]</scope>
    <source>
        <strain evidence="2">CCM 8604</strain>
    </source>
</reference>
<keyword evidence="2" id="KW-1185">Reference proteome</keyword>
<dbReference type="EMBL" id="JBHTHQ010000020">
    <property type="protein sequence ID" value="MFD0704787.1"/>
    <property type="molecule type" value="Genomic_DNA"/>
</dbReference>
<dbReference type="Proteomes" id="UP001597036">
    <property type="component" value="Unassembled WGS sequence"/>
</dbReference>
<protein>
    <submittedName>
        <fullName evidence="1">Uncharacterized protein</fullName>
    </submittedName>
</protein>
<sequence>MEPLENHSLEHNPIFFSSQEAHEWLADYLGSQDFQVSQMDDSIAIQLNGGIVRIDIKEASLEFHGLWNKDMSGSDYRKAAETVNTWNSNFAQPSTFLQNAEDGKVCFHSFMVTDNYADSLDETAQEIQNALFLNDIYFAWLSEALYNSTIMMTREWDSYGQARAVSTLKHVESVFRNNHIYVSFNEENTAVVGVWCDERVPVIISSPPSIMGKILIEARRTYRKNQAHRDILVDLALALTQSIKRYKVSVFSNEDCYVMGIETIVGFRSQTPDEDIYAIVNASILRLLDISQLTKGAISRDNG</sequence>
<proteinExistence type="predicted"/>
<evidence type="ECO:0000313" key="1">
    <source>
        <dbReference type="EMBL" id="MFD0704787.1"/>
    </source>
</evidence>
<name>A0ABW2Y3F9_9BIFI</name>
<organism evidence="1 2">
    <name type="scientific">Alloscardovia venturai</name>
    <dbReference type="NCBI Taxonomy" id="1769421"/>
    <lineage>
        <taxon>Bacteria</taxon>
        <taxon>Bacillati</taxon>
        <taxon>Actinomycetota</taxon>
        <taxon>Actinomycetes</taxon>
        <taxon>Bifidobacteriales</taxon>
        <taxon>Bifidobacteriaceae</taxon>
        <taxon>Alloscardovia</taxon>
    </lineage>
</organism>
<evidence type="ECO:0000313" key="2">
    <source>
        <dbReference type="Proteomes" id="UP001597036"/>
    </source>
</evidence>
<comment type="caution">
    <text evidence="1">The sequence shown here is derived from an EMBL/GenBank/DDBJ whole genome shotgun (WGS) entry which is preliminary data.</text>
</comment>